<evidence type="ECO:0000313" key="2">
    <source>
        <dbReference type="Proteomes" id="UP000015779"/>
    </source>
</evidence>
<dbReference type="Proteomes" id="UP000015779">
    <property type="component" value="Unassembled WGS sequence"/>
</dbReference>
<organism evidence="1 2">
    <name type="scientific">Gardnerella pickettii JCP8017A</name>
    <dbReference type="NCBI Taxonomy" id="1261062"/>
    <lineage>
        <taxon>Bacteria</taxon>
        <taxon>Bacillati</taxon>
        <taxon>Actinomycetota</taxon>
        <taxon>Actinomycetes</taxon>
        <taxon>Bifidobacteriales</taxon>
        <taxon>Bifidobacteriaceae</taxon>
        <taxon>Gardnerella</taxon>
        <taxon>Gardnerella pickettii</taxon>
    </lineage>
</organism>
<gene>
    <name evidence="1" type="ORF">HMPREF1577_01070</name>
</gene>
<dbReference type="EMBL" id="ATJN01000065">
    <property type="protein sequence ID" value="EPI51527.1"/>
    <property type="molecule type" value="Genomic_DNA"/>
</dbReference>
<reference evidence="1 2" key="1">
    <citation type="submission" date="2013-06" db="EMBL/GenBank/DDBJ databases">
        <authorList>
            <person name="Weinstock G."/>
            <person name="Sodergren E."/>
            <person name="Lobos E.A."/>
            <person name="Fulton L."/>
            <person name="Fulton R."/>
            <person name="Courtney L."/>
            <person name="Fronick C."/>
            <person name="O'Laughlin M."/>
            <person name="Godfrey J."/>
            <person name="Wilson R.M."/>
            <person name="Miner T."/>
            <person name="Farmer C."/>
            <person name="Delehaunty K."/>
            <person name="Cordes M."/>
            <person name="Minx P."/>
            <person name="Tomlinson C."/>
            <person name="Chen J."/>
            <person name="Wollam A."/>
            <person name="Pepin K.H."/>
            <person name="Bhonagiri V."/>
            <person name="Zhang X."/>
            <person name="Warren W."/>
            <person name="Mitreva M."/>
            <person name="Mardis E.R."/>
            <person name="Wilson R.K."/>
        </authorList>
    </citation>
    <scope>NUCLEOTIDE SEQUENCE [LARGE SCALE GENOMIC DNA]</scope>
    <source>
        <strain evidence="1 2">JCP8017A</strain>
    </source>
</reference>
<dbReference type="HOGENOM" id="CLU_3168511_0_0_11"/>
<accession>T2PJJ8</accession>
<protein>
    <submittedName>
        <fullName evidence="1">Uncharacterized protein</fullName>
    </submittedName>
</protein>
<dbReference type="AlphaFoldDB" id="T2PJJ8"/>
<evidence type="ECO:0000313" key="1">
    <source>
        <dbReference type="EMBL" id="EPI51527.1"/>
    </source>
</evidence>
<proteinExistence type="predicted"/>
<comment type="caution">
    <text evidence="1">The sequence shown here is derived from an EMBL/GenBank/DDBJ whole genome shotgun (WGS) entry which is preliminary data.</text>
</comment>
<name>T2PJJ8_9BIFI</name>
<sequence length="47" mass="5366">MINALCTKFDLKHVQKAERLVRKTKATSRKNMQLVAKALLELNITPT</sequence>